<sequence length="513" mass="57435">MFTEKLCSKNMKIIKLFPLLPKVILIPIAISLVFYENLAAFAQNNSPINKTPNSYPSIFQPVTPLNKNPKKLVLQDVVVLLLANNTEIKNAYLDRIIQRGELAVAEDKFRPDFTPTLSVSANRLGDTTNTNSILDAKVVMRIPTGAEINFGWSGNTQTDNNNIINNNGFGQNLQLSFRQPLLRGAGTKVNRASVNLARISEQSNIINLKSILTDTITRSIFAYRELLQAQERVKIEQLSLKNAQESLEVTKALIAAGRIAPVEIVQEEANIANRRLSLVEAQNSLESSKLALLAILDIDKNTNIEAAEIPKVEPVQLDLDNLKQTAIKNQPSYLQSQLNLETNKIGLILAKDEKRWDLSLNLDINDGTNQTNDARAGLIMSRTIGDLSLQQRVDQARITLQKSENTFKDINENLDIELQDRIRNVNLSFSQLELARQATELSKRQLDIEQQKQKLGGRTRVIDIVNFQNALVQAQNAELFATIQYLNALTTLDQFLGTTLQTWNIEIDTEDGE</sequence>
<name>A0A1Z4LNN6_9CYAN</name>
<proteinExistence type="inferred from homology"/>
<dbReference type="GO" id="GO:1990281">
    <property type="term" value="C:efflux pump complex"/>
    <property type="evidence" value="ECO:0007669"/>
    <property type="project" value="TreeGrafter"/>
</dbReference>
<keyword evidence="7" id="KW-0998">Cell outer membrane</keyword>
<dbReference type="InterPro" id="IPR051906">
    <property type="entry name" value="TolC-like"/>
</dbReference>
<dbReference type="Pfam" id="PF02321">
    <property type="entry name" value="OEP"/>
    <property type="match status" value="1"/>
</dbReference>
<protein>
    <recommendedName>
        <fullName evidence="11">Outer membrane efflux protein</fullName>
    </recommendedName>
</protein>
<feature type="coiled-coil region" evidence="8">
    <location>
        <begin position="226"/>
        <end position="282"/>
    </location>
</feature>
<keyword evidence="10" id="KW-1185">Reference proteome</keyword>
<dbReference type="GO" id="GO:0009279">
    <property type="term" value="C:cell outer membrane"/>
    <property type="evidence" value="ECO:0007669"/>
    <property type="project" value="UniProtKB-SubCell"/>
</dbReference>
<dbReference type="Gene3D" id="1.20.1600.10">
    <property type="entry name" value="Outer membrane efflux proteins (OEP)"/>
    <property type="match status" value="1"/>
</dbReference>
<organism evidence="9 10">
    <name type="scientific">Calothrix parasitica NIES-267</name>
    <dbReference type="NCBI Taxonomy" id="1973488"/>
    <lineage>
        <taxon>Bacteria</taxon>
        <taxon>Bacillati</taxon>
        <taxon>Cyanobacteriota</taxon>
        <taxon>Cyanophyceae</taxon>
        <taxon>Nostocales</taxon>
        <taxon>Calotrichaceae</taxon>
        <taxon>Calothrix</taxon>
    </lineage>
</organism>
<evidence type="ECO:0000256" key="8">
    <source>
        <dbReference type="SAM" id="Coils"/>
    </source>
</evidence>
<evidence type="ECO:0000256" key="7">
    <source>
        <dbReference type="ARBA" id="ARBA00023237"/>
    </source>
</evidence>
<keyword evidence="4" id="KW-1134">Transmembrane beta strand</keyword>
<comment type="similarity">
    <text evidence="2">Belongs to the outer membrane factor (OMF) (TC 1.B.17) family.</text>
</comment>
<keyword evidence="5" id="KW-0812">Transmembrane</keyword>
<dbReference type="PANTHER" id="PTHR30026">
    <property type="entry name" value="OUTER MEMBRANE PROTEIN TOLC"/>
    <property type="match status" value="1"/>
</dbReference>
<dbReference type="GO" id="GO:0015562">
    <property type="term" value="F:efflux transmembrane transporter activity"/>
    <property type="evidence" value="ECO:0007669"/>
    <property type="project" value="InterPro"/>
</dbReference>
<evidence type="ECO:0000256" key="5">
    <source>
        <dbReference type="ARBA" id="ARBA00022692"/>
    </source>
</evidence>
<dbReference type="EMBL" id="AP018227">
    <property type="protein sequence ID" value="BAY82850.1"/>
    <property type="molecule type" value="Genomic_DNA"/>
</dbReference>
<evidence type="ECO:0000256" key="6">
    <source>
        <dbReference type="ARBA" id="ARBA00023136"/>
    </source>
</evidence>
<keyword evidence="3" id="KW-0813">Transport</keyword>
<dbReference type="PANTHER" id="PTHR30026:SF20">
    <property type="entry name" value="OUTER MEMBRANE PROTEIN TOLC"/>
    <property type="match status" value="1"/>
</dbReference>
<dbReference type="InterPro" id="IPR003423">
    <property type="entry name" value="OMP_efflux"/>
</dbReference>
<comment type="subcellular location">
    <subcellularLocation>
        <location evidence="1">Cell outer membrane</location>
    </subcellularLocation>
</comment>
<accession>A0A1Z4LNN6</accession>
<keyword evidence="6" id="KW-0472">Membrane</keyword>
<evidence type="ECO:0008006" key="11">
    <source>
        <dbReference type="Google" id="ProtNLM"/>
    </source>
</evidence>
<dbReference type="Proteomes" id="UP000218418">
    <property type="component" value="Chromosome"/>
</dbReference>
<evidence type="ECO:0000256" key="4">
    <source>
        <dbReference type="ARBA" id="ARBA00022452"/>
    </source>
</evidence>
<dbReference type="GO" id="GO:0015288">
    <property type="term" value="F:porin activity"/>
    <property type="evidence" value="ECO:0007669"/>
    <property type="project" value="TreeGrafter"/>
</dbReference>
<evidence type="ECO:0000313" key="9">
    <source>
        <dbReference type="EMBL" id="BAY82850.1"/>
    </source>
</evidence>
<keyword evidence="8" id="KW-0175">Coiled coil</keyword>
<evidence type="ECO:0000256" key="3">
    <source>
        <dbReference type="ARBA" id="ARBA00022448"/>
    </source>
</evidence>
<evidence type="ECO:0000313" key="10">
    <source>
        <dbReference type="Proteomes" id="UP000218418"/>
    </source>
</evidence>
<dbReference type="AlphaFoldDB" id="A0A1Z4LNN6"/>
<evidence type="ECO:0000256" key="2">
    <source>
        <dbReference type="ARBA" id="ARBA00007613"/>
    </source>
</evidence>
<dbReference type="SUPFAM" id="SSF56954">
    <property type="entry name" value="Outer membrane efflux proteins (OEP)"/>
    <property type="match status" value="1"/>
</dbReference>
<gene>
    <name evidence="9" type="ORF">NIES267_23350</name>
</gene>
<evidence type="ECO:0000256" key="1">
    <source>
        <dbReference type="ARBA" id="ARBA00004442"/>
    </source>
</evidence>
<reference evidence="9 10" key="1">
    <citation type="submission" date="2017-06" db="EMBL/GenBank/DDBJ databases">
        <title>Genome sequencing of cyanobaciteial culture collection at National Institute for Environmental Studies (NIES).</title>
        <authorList>
            <person name="Hirose Y."/>
            <person name="Shimura Y."/>
            <person name="Fujisawa T."/>
            <person name="Nakamura Y."/>
            <person name="Kawachi M."/>
        </authorList>
    </citation>
    <scope>NUCLEOTIDE SEQUENCE [LARGE SCALE GENOMIC DNA]</scope>
    <source>
        <strain evidence="9 10">NIES-267</strain>
    </source>
</reference>